<dbReference type="InterPro" id="IPR058130">
    <property type="entry name" value="PEA_transf_C"/>
</dbReference>
<evidence type="ECO:0000256" key="2">
    <source>
        <dbReference type="ARBA" id="ARBA00022475"/>
    </source>
</evidence>
<feature type="transmembrane region" description="Helical" evidence="8">
    <location>
        <begin position="112"/>
        <end position="134"/>
    </location>
</feature>
<keyword evidence="3" id="KW-0997">Cell inner membrane</keyword>
<dbReference type="Pfam" id="PF00884">
    <property type="entry name" value="Sulfatase"/>
    <property type="match status" value="1"/>
</dbReference>
<evidence type="ECO:0000256" key="5">
    <source>
        <dbReference type="ARBA" id="ARBA00022692"/>
    </source>
</evidence>
<comment type="caution">
    <text evidence="11">The sequence shown here is derived from an EMBL/GenBank/DDBJ whole genome shotgun (WGS) entry which is preliminary data.</text>
</comment>
<keyword evidence="2" id="KW-1003">Cell membrane</keyword>
<dbReference type="InterPro" id="IPR012549">
    <property type="entry name" value="EptA-like_N"/>
</dbReference>
<dbReference type="AlphaFoldDB" id="A0A0F9KEC6"/>
<dbReference type="CDD" id="cd16017">
    <property type="entry name" value="LptA"/>
    <property type="match status" value="1"/>
</dbReference>
<name>A0A0F9KEC6_9ZZZZ</name>
<evidence type="ECO:0008006" key="12">
    <source>
        <dbReference type="Google" id="ProtNLM"/>
    </source>
</evidence>
<dbReference type="GO" id="GO:0016776">
    <property type="term" value="F:phosphotransferase activity, phosphate group as acceptor"/>
    <property type="evidence" value="ECO:0007669"/>
    <property type="project" value="TreeGrafter"/>
</dbReference>
<dbReference type="PANTHER" id="PTHR30443:SF0">
    <property type="entry name" value="PHOSPHOETHANOLAMINE TRANSFERASE EPTA"/>
    <property type="match status" value="1"/>
</dbReference>
<evidence type="ECO:0000313" key="11">
    <source>
        <dbReference type="EMBL" id="KKM80619.1"/>
    </source>
</evidence>
<evidence type="ECO:0000259" key="10">
    <source>
        <dbReference type="Pfam" id="PF08019"/>
    </source>
</evidence>
<gene>
    <name evidence="11" type="ORF">LCGC14_1338020</name>
</gene>
<evidence type="ECO:0000259" key="9">
    <source>
        <dbReference type="Pfam" id="PF00884"/>
    </source>
</evidence>
<dbReference type="Gene3D" id="3.40.720.10">
    <property type="entry name" value="Alkaline Phosphatase, subunit A"/>
    <property type="match status" value="1"/>
</dbReference>
<evidence type="ECO:0000256" key="7">
    <source>
        <dbReference type="ARBA" id="ARBA00023136"/>
    </source>
</evidence>
<organism evidence="11">
    <name type="scientific">marine sediment metagenome</name>
    <dbReference type="NCBI Taxonomy" id="412755"/>
    <lineage>
        <taxon>unclassified sequences</taxon>
        <taxon>metagenomes</taxon>
        <taxon>ecological metagenomes</taxon>
    </lineage>
</organism>
<feature type="transmembrane region" description="Helical" evidence="8">
    <location>
        <begin position="37"/>
        <end position="64"/>
    </location>
</feature>
<feature type="transmembrane region" description="Helical" evidence="8">
    <location>
        <begin position="71"/>
        <end position="92"/>
    </location>
</feature>
<dbReference type="EMBL" id="LAZR01008151">
    <property type="protein sequence ID" value="KKM80619.1"/>
    <property type="molecule type" value="Genomic_DNA"/>
</dbReference>
<dbReference type="SUPFAM" id="SSF53649">
    <property type="entry name" value="Alkaline phosphatase-like"/>
    <property type="match status" value="1"/>
</dbReference>
<feature type="domain" description="Sulfatase N-terminal" evidence="9">
    <location>
        <begin position="228"/>
        <end position="514"/>
    </location>
</feature>
<sequence length="531" mass="59646">MKKINPLTLIVLTAIFFTVFGNVTFFQEVLKIYPLSGFLSTLFIISLALVFSCVNIVILSLLCYKYTIKPVLIALLLLSAAAAYFMDTYHVIIDEVMIDNIMKTDSGEAFDLFSITQFLYLLFLGILPAIWVYKVPLVTSSFKKSVLSRLGLIIISLVIAAVTILSLGDFYASFLRENKSLRNYANPSYYIYSVGKYIGGMVGTSTAVFKSIGLDAHISEDVPDRELIILVVGETARADHFSLNGYAKETNPRLKKEHIINFSNVWSCGTSTAVSVPCLFGMAGRSDYSKTKAQAIGNLLDITKQAGVNVLWLDNNSSSKGVADRAEYHSYKTAENNPVCDVECRDVGMLSHLQSYIDEHPTGDIFIILHQIGNHGPAYYKRYPKEFEHFTPTCQTNQLEQCSSEEINNAYDNATLYTDYFLSETINFLKKNDDYFEAMMLYVSDHGESLGENGLYLHGLPYMLAPDVQKHVPMVLWLGKNVDQQEVNFDLINKKSAERFSHDNVFHTILGLLEIDTTVYNHDLDIVANQK</sequence>
<feature type="domain" description="Phosphoethanolamine transferase N-terminal" evidence="10">
    <location>
        <begin position="53"/>
        <end position="198"/>
    </location>
</feature>
<dbReference type="PANTHER" id="PTHR30443">
    <property type="entry name" value="INNER MEMBRANE PROTEIN"/>
    <property type="match status" value="1"/>
</dbReference>
<dbReference type="NCBIfam" id="NF028537">
    <property type="entry name" value="P_eth_NH2_trans"/>
    <property type="match status" value="1"/>
</dbReference>
<dbReference type="Pfam" id="PF08019">
    <property type="entry name" value="EptA_B_N"/>
    <property type="match status" value="1"/>
</dbReference>
<dbReference type="InterPro" id="IPR040423">
    <property type="entry name" value="PEA_transferase"/>
</dbReference>
<dbReference type="InterPro" id="IPR017850">
    <property type="entry name" value="Alkaline_phosphatase_core_sf"/>
</dbReference>
<evidence type="ECO:0000256" key="6">
    <source>
        <dbReference type="ARBA" id="ARBA00022989"/>
    </source>
</evidence>
<keyword evidence="6 8" id="KW-1133">Transmembrane helix</keyword>
<reference evidence="11" key="1">
    <citation type="journal article" date="2015" name="Nature">
        <title>Complex archaea that bridge the gap between prokaryotes and eukaryotes.</title>
        <authorList>
            <person name="Spang A."/>
            <person name="Saw J.H."/>
            <person name="Jorgensen S.L."/>
            <person name="Zaremba-Niedzwiedzka K."/>
            <person name="Martijn J."/>
            <person name="Lind A.E."/>
            <person name="van Eijk R."/>
            <person name="Schleper C."/>
            <person name="Guy L."/>
            <person name="Ettema T.J."/>
        </authorList>
    </citation>
    <scope>NUCLEOTIDE SEQUENCE</scope>
</reference>
<keyword evidence="5 8" id="KW-0812">Transmembrane</keyword>
<accession>A0A0F9KEC6</accession>
<comment type="subcellular location">
    <subcellularLocation>
        <location evidence="1">Cell inner membrane</location>
        <topology evidence="1">Multi-pass membrane protein</topology>
    </subcellularLocation>
</comment>
<dbReference type="GO" id="GO:0005886">
    <property type="term" value="C:plasma membrane"/>
    <property type="evidence" value="ECO:0007669"/>
    <property type="project" value="UniProtKB-SubCell"/>
</dbReference>
<evidence type="ECO:0000256" key="4">
    <source>
        <dbReference type="ARBA" id="ARBA00022679"/>
    </source>
</evidence>
<evidence type="ECO:0000256" key="3">
    <source>
        <dbReference type="ARBA" id="ARBA00022519"/>
    </source>
</evidence>
<keyword evidence="7 8" id="KW-0472">Membrane</keyword>
<protein>
    <recommendedName>
        <fullName evidence="12">Sulfatase N-terminal domain-containing protein</fullName>
    </recommendedName>
</protein>
<evidence type="ECO:0000256" key="8">
    <source>
        <dbReference type="SAM" id="Phobius"/>
    </source>
</evidence>
<keyword evidence="4" id="KW-0808">Transferase</keyword>
<feature type="transmembrane region" description="Helical" evidence="8">
    <location>
        <begin position="146"/>
        <end position="172"/>
    </location>
</feature>
<dbReference type="GO" id="GO:0009244">
    <property type="term" value="P:lipopolysaccharide core region biosynthetic process"/>
    <property type="evidence" value="ECO:0007669"/>
    <property type="project" value="TreeGrafter"/>
</dbReference>
<evidence type="ECO:0000256" key="1">
    <source>
        <dbReference type="ARBA" id="ARBA00004429"/>
    </source>
</evidence>
<dbReference type="InterPro" id="IPR000917">
    <property type="entry name" value="Sulfatase_N"/>
</dbReference>
<proteinExistence type="predicted"/>